<keyword evidence="10" id="KW-1185">Reference proteome</keyword>
<gene>
    <name evidence="9" type="ORF">DV701_10340</name>
</gene>
<keyword evidence="3" id="KW-1003">Cell membrane</keyword>
<evidence type="ECO:0000313" key="9">
    <source>
        <dbReference type="EMBL" id="AXH96467.1"/>
    </source>
</evidence>
<evidence type="ECO:0000256" key="3">
    <source>
        <dbReference type="ARBA" id="ARBA00022475"/>
    </source>
</evidence>
<reference evidence="9 10" key="1">
    <citation type="submission" date="2018-07" db="EMBL/GenBank/DDBJ databases">
        <title>Complete genome sequencing of Ornithinimicrobium sp. AMA3305.</title>
        <authorList>
            <person name="Bae J.-W."/>
        </authorList>
    </citation>
    <scope>NUCLEOTIDE SEQUENCE [LARGE SCALE GENOMIC DNA]</scope>
    <source>
        <strain evidence="9 10">AMA3305</strain>
    </source>
</reference>
<dbReference type="RefSeq" id="WP_114928232.1">
    <property type="nucleotide sequence ID" value="NZ_CP031229.1"/>
</dbReference>
<dbReference type="InterPro" id="IPR000620">
    <property type="entry name" value="EamA_dom"/>
</dbReference>
<dbReference type="EMBL" id="CP031229">
    <property type="protein sequence ID" value="AXH96467.1"/>
    <property type="molecule type" value="Genomic_DNA"/>
</dbReference>
<dbReference type="OrthoDB" id="5186724at2"/>
<dbReference type="PANTHER" id="PTHR42920:SF11">
    <property type="entry name" value="INNER MEMBRANE PROTEIN YTFF"/>
    <property type="match status" value="1"/>
</dbReference>
<dbReference type="KEGG" id="orn:DV701_10340"/>
<dbReference type="InterPro" id="IPR051258">
    <property type="entry name" value="Diverse_Substrate_Transporter"/>
</dbReference>
<dbReference type="SUPFAM" id="SSF103481">
    <property type="entry name" value="Multidrug resistance efflux transporter EmrE"/>
    <property type="match status" value="2"/>
</dbReference>
<evidence type="ECO:0000256" key="4">
    <source>
        <dbReference type="ARBA" id="ARBA00022692"/>
    </source>
</evidence>
<evidence type="ECO:0000256" key="2">
    <source>
        <dbReference type="ARBA" id="ARBA00007362"/>
    </source>
</evidence>
<name>A0A345NN59_9MICO</name>
<comment type="subcellular location">
    <subcellularLocation>
        <location evidence="1">Cell membrane</location>
        <topology evidence="1">Multi-pass membrane protein</topology>
    </subcellularLocation>
</comment>
<evidence type="ECO:0000313" key="10">
    <source>
        <dbReference type="Proteomes" id="UP000253790"/>
    </source>
</evidence>
<proteinExistence type="inferred from homology"/>
<sequence length="300" mass="31346">MPPLLLLALATLFWAGNFTVGELAVRSVDPLSLTWLRWTLAALPLLLVAHVVERPDWRAVARRWKPLLALGVLGMSGYPMLLYASLERTSAVSASVINAINPAVMVVMAVLAGLARAGWRTWAGVGLGLVGVLLVLSRGEVSALLALRLNGGDLIMLVAVVVWSAYTLGSQRLGLPALSATALQVVVAAVVLTPFALASGVQAPPDAPTWWAVAYIVLFPSIGAYLCWNHALPRVSPGTAGTSMNLVTVFVMVLAALLGRPPSPVQVLGAALVVGGVLLATPRRPRGGRRARHAPPGVAA</sequence>
<feature type="transmembrane region" description="Helical" evidence="7">
    <location>
        <begin position="92"/>
        <end position="114"/>
    </location>
</feature>
<protein>
    <submittedName>
        <fullName evidence="9">DMT family transporter</fullName>
    </submittedName>
</protein>
<evidence type="ECO:0000259" key="8">
    <source>
        <dbReference type="Pfam" id="PF00892"/>
    </source>
</evidence>
<feature type="transmembrane region" description="Helical" evidence="7">
    <location>
        <begin position="240"/>
        <end position="259"/>
    </location>
</feature>
<feature type="transmembrane region" description="Helical" evidence="7">
    <location>
        <begin position="34"/>
        <end position="52"/>
    </location>
</feature>
<feature type="transmembrane region" description="Helical" evidence="7">
    <location>
        <begin position="209"/>
        <end position="228"/>
    </location>
</feature>
<feature type="domain" description="EamA" evidence="8">
    <location>
        <begin position="152"/>
        <end position="280"/>
    </location>
</feature>
<comment type="similarity">
    <text evidence="2">Belongs to the EamA transporter family.</text>
</comment>
<feature type="transmembrane region" description="Helical" evidence="7">
    <location>
        <begin position="265"/>
        <end position="282"/>
    </location>
</feature>
<evidence type="ECO:0000256" key="1">
    <source>
        <dbReference type="ARBA" id="ARBA00004651"/>
    </source>
</evidence>
<feature type="transmembrane region" description="Helical" evidence="7">
    <location>
        <begin position="64"/>
        <end position="86"/>
    </location>
</feature>
<dbReference type="Pfam" id="PF00892">
    <property type="entry name" value="EamA"/>
    <property type="match status" value="2"/>
</dbReference>
<feature type="domain" description="EamA" evidence="8">
    <location>
        <begin position="4"/>
        <end position="136"/>
    </location>
</feature>
<accession>A0A345NN59</accession>
<feature type="transmembrane region" description="Helical" evidence="7">
    <location>
        <begin position="145"/>
        <end position="166"/>
    </location>
</feature>
<keyword evidence="5 7" id="KW-1133">Transmembrane helix</keyword>
<dbReference type="GO" id="GO:0005886">
    <property type="term" value="C:plasma membrane"/>
    <property type="evidence" value="ECO:0007669"/>
    <property type="project" value="UniProtKB-SubCell"/>
</dbReference>
<feature type="transmembrane region" description="Helical" evidence="7">
    <location>
        <begin position="121"/>
        <end position="139"/>
    </location>
</feature>
<evidence type="ECO:0000256" key="5">
    <source>
        <dbReference type="ARBA" id="ARBA00022989"/>
    </source>
</evidence>
<organism evidence="9 10">
    <name type="scientific">Ornithinimicrobium avium</name>
    <dbReference type="NCBI Taxonomy" id="2283195"/>
    <lineage>
        <taxon>Bacteria</taxon>
        <taxon>Bacillati</taxon>
        <taxon>Actinomycetota</taxon>
        <taxon>Actinomycetes</taxon>
        <taxon>Micrococcales</taxon>
        <taxon>Ornithinimicrobiaceae</taxon>
        <taxon>Ornithinimicrobium</taxon>
    </lineage>
</organism>
<dbReference type="AlphaFoldDB" id="A0A345NN59"/>
<dbReference type="PANTHER" id="PTHR42920">
    <property type="entry name" value="OS03G0707200 PROTEIN-RELATED"/>
    <property type="match status" value="1"/>
</dbReference>
<evidence type="ECO:0000256" key="6">
    <source>
        <dbReference type="ARBA" id="ARBA00023136"/>
    </source>
</evidence>
<keyword evidence="4 7" id="KW-0812">Transmembrane</keyword>
<dbReference type="InterPro" id="IPR037185">
    <property type="entry name" value="EmrE-like"/>
</dbReference>
<evidence type="ECO:0000256" key="7">
    <source>
        <dbReference type="SAM" id="Phobius"/>
    </source>
</evidence>
<keyword evidence="6 7" id="KW-0472">Membrane</keyword>
<feature type="transmembrane region" description="Helical" evidence="7">
    <location>
        <begin position="173"/>
        <end position="197"/>
    </location>
</feature>
<dbReference type="Proteomes" id="UP000253790">
    <property type="component" value="Chromosome"/>
</dbReference>